<sequence length="368" mass="40696">MPSQPIPVTAPAKATLSDRVYVYTIHVAKVLTASVYGLLTQPFTSGKRPPSLYRNVIYTIVRANINSLNSRQQQWILPSTEQCYLALAMSKGFQPETEVLHGSNARLHWLGSKNADKILLYFHGGGFSLPCSDAHFLWAFEVQQELNKGRESTFSIAFLNYTLAPEGQYPKQLQQAAEALEYLIEKGGKKPEDVYIGGDSAGGNITLAVLSQLLHPHVKVPYLKNGISSPLAGTVLISPWASFSTNFDSATRNQYSDYVTGITARRWSSAFLGTSAGDSYSEPGHAPADWFSGLEKVVQDIFVWGGGGEVLIDSIDDIYTTLRNSHPRVEYVVQPNSSHEEFIIDKTLGYTHKADGTKAIEKWFLMRI</sequence>
<dbReference type="EMBL" id="MU003856">
    <property type="protein sequence ID" value="KAF2716958.1"/>
    <property type="molecule type" value="Genomic_DNA"/>
</dbReference>
<dbReference type="Pfam" id="PF07859">
    <property type="entry name" value="Abhydrolase_3"/>
    <property type="match status" value="1"/>
</dbReference>
<dbReference type="PANTHER" id="PTHR48081">
    <property type="entry name" value="AB HYDROLASE SUPERFAMILY PROTEIN C4A8.06C"/>
    <property type="match status" value="1"/>
</dbReference>
<dbReference type="Gene3D" id="3.40.50.1820">
    <property type="entry name" value="alpha/beta hydrolase"/>
    <property type="match status" value="1"/>
</dbReference>
<name>A0A9P4PXW0_9PEZI</name>
<evidence type="ECO:0000313" key="4">
    <source>
        <dbReference type="Proteomes" id="UP000799441"/>
    </source>
</evidence>
<dbReference type="Proteomes" id="UP000799441">
    <property type="component" value="Unassembled WGS sequence"/>
</dbReference>
<evidence type="ECO:0000256" key="1">
    <source>
        <dbReference type="ARBA" id="ARBA00022801"/>
    </source>
</evidence>
<dbReference type="InterPro" id="IPR029058">
    <property type="entry name" value="AB_hydrolase_fold"/>
</dbReference>
<dbReference type="OrthoDB" id="2152029at2759"/>
<evidence type="ECO:0000259" key="2">
    <source>
        <dbReference type="Pfam" id="PF07859"/>
    </source>
</evidence>
<evidence type="ECO:0000313" key="3">
    <source>
        <dbReference type="EMBL" id="KAF2716958.1"/>
    </source>
</evidence>
<accession>A0A9P4PXW0</accession>
<reference evidence="3" key="1">
    <citation type="journal article" date="2020" name="Stud. Mycol.">
        <title>101 Dothideomycetes genomes: a test case for predicting lifestyles and emergence of pathogens.</title>
        <authorList>
            <person name="Haridas S."/>
            <person name="Albert R."/>
            <person name="Binder M."/>
            <person name="Bloem J."/>
            <person name="Labutti K."/>
            <person name="Salamov A."/>
            <person name="Andreopoulos B."/>
            <person name="Baker S."/>
            <person name="Barry K."/>
            <person name="Bills G."/>
            <person name="Bluhm B."/>
            <person name="Cannon C."/>
            <person name="Castanera R."/>
            <person name="Culley D."/>
            <person name="Daum C."/>
            <person name="Ezra D."/>
            <person name="Gonzalez J."/>
            <person name="Henrissat B."/>
            <person name="Kuo A."/>
            <person name="Liang C."/>
            <person name="Lipzen A."/>
            <person name="Lutzoni F."/>
            <person name="Magnuson J."/>
            <person name="Mondo S."/>
            <person name="Nolan M."/>
            <person name="Ohm R."/>
            <person name="Pangilinan J."/>
            <person name="Park H.-J."/>
            <person name="Ramirez L."/>
            <person name="Alfaro M."/>
            <person name="Sun H."/>
            <person name="Tritt A."/>
            <person name="Yoshinaga Y."/>
            <person name="Zwiers L.-H."/>
            <person name="Turgeon B."/>
            <person name="Goodwin S."/>
            <person name="Spatafora J."/>
            <person name="Crous P."/>
            <person name="Grigoriev I."/>
        </authorList>
    </citation>
    <scope>NUCLEOTIDE SEQUENCE</scope>
    <source>
        <strain evidence="3">CBS 116435</strain>
    </source>
</reference>
<comment type="caution">
    <text evidence="3">The sequence shown here is derived from an EMBL/GenBank/DDBJ whole genome shotgun (WGS) entry which is preliminary data.</text>
</comment>
<keyword evidence="1" id="KW-0378">Hydrolase</keyword>
<proteinExistence type="predicted"/>
<dbReference type="InterPro" id="IPR013094">
    <property type="entry name" value="AB_hydrolase_3"/>
</dbReference>
<keyword evidence="4" id="KW-1185">Reference proteome</keyword>
<gene>
    <name evidence="3" type="ORF">K431DRAFT_307347</name>
</gene>
<dbReference type="PANTHER" id="PTHR48081:SF31">
    <property type="entry name" value="STERYL ACETYL HYDROLASE MUG81-RELATED"/>
    <property type="match status" value="1"/>
</dbReference>
<dbReference type="GO" id="GO:0016787">
    <property type="term" value="F:hydrolase activity"/>
    <property type="evidence" value="ECO:0007669"/>
    <property type="project" value="UniProtKB-KW"/>
</dbReference>
<feature type="domain" description="Alpha/beta hydrolase fold-3" evidence="2">
    <location>
        <begin position="119"/>
        <end position="340"/>
    </location>
</feature>
<protein>
    <submittedName>
        <fullName evidence="3">Alpha/beta-hydrolase</fullName>
    </submittedName>
</protein>
<organism evidence="3 4">
    <name type="scientific">Polychaeton citri CBS 116435</name>
    <dbReference type="NCBI Taxonomy" id="1314669"/>
    <lineage>
        <taxon>Eukaryota</taxon>
        <taxon>Fungi</taxon>
        <taxon>Dikarya</taxon>
        <taxon>Ascomycota</taxon>
        <taxon>Pezizomycotina</taxon>
        <taxon>Dothideomycetes</taxon>
        <taxon>Dothideomycetidae</taxon>
        <taxon>Capnodiales</taxon>
        <taxon>Capnodiaceae</taxon>
        <taxon>Polychaeton</taxon>
    </lineage>
</organism>
<dbReference type="AlphaFoldDB" id="A0A9P4PXW0"/>
<dbReference type="InterPro" id="IPR050300">
    <property type="entry name" value="GDXG_lipolytic_enzyme"/>
</dbReference>
<dbReference type="SUPFAM" id="SSF53474">
    <property type="entry name" value="alpha/beta-Hydrolases"/>
    <property type="match status" value="1"/>
</dbReference>